<keyword evidence="4" id="KW-0665">Pyrimidine biosynthesis</keyword>
<reference evidence="6" key="1">
    <citation type="submission" date="2018-05" db="EMBL/GenBank/DDBJ databases">
        <authorList>
            <person name="Lanie J.A."/>
            <person name="Ng W.-L."/>
            <person name="Kazmierczak K.M."/>
            <person name="Andrzejewski T.M."/>
            <person name="Davidsen T.M."/>
            <person name="Wayne K.J."/>
            <person name="Tettelin H."/>
            <person name="Glass J.I."/>
            <person name="Rusch D."/>
            <person name="Podicherti R."/>
            <person name="Tsui H.-C.T."/>
            <person name="Winkler M.E."/>
        </authorList>
    </citation>
    <scope>NUCLEOTIDE SEQUENCE</scope>
</reference>
<keyword evidence="2" id="KW-0479">Metal-binding</keyword>
<organism evidence="6">
    <name type="scientific">marine metagenome</name>
    <dbReference type="NCBI Taxonomy" id="408172"/>
    <lineage>
        <taxon>unclassified sequences</taxon>
        <taxon>metagenomes</taxon>
        <taxon>ecological metagenomes</taxon>
    </lineage>
</organism>
<accession>A0A381ZAE9</accession>
<dbReference type="CDD" id="cd01317">
    <property type="entry name" value="DHOase_IIa"/>
    <property type="match status" value="1"/>
</dbReference>
<dbReference type="InterPro" id="IPR050138">
    <property type="entry name" value="DHOase/Allantoinase_Hydrolase"/>
</dbReference>
<evidence type="ECO:0000313" key="6">
    <source>
        <dbReference type="EMBL" id="SVA85757.1"/>
    </source>
</evidence>
<protein>
    <recommendedName>
        <fullName evidence="5">Dihydroorotase catalytic domain-containing protein</fullName>
    </recommendedName>
</protein>
<evidence type="ECO:0000256" key="1">
    <source>
        <dbReference type="ARBA" id="ARBA00001947"/>
    </source>
</evidence>
<dbReference type="PROSITE" id="PS00483">
    <property type="entry name" value="DIHYDROOROTASE_2"/>
    <property type="match status" value="1"/>
</dbReference>
<evidence type="ECO:0000256" key="4">
    <source>
        <dbReference type="ARBA" id="ARBA00022975"/>
    </source>
</evidence>
<evidence type="ECO:0000256" key="3">
    <source>
        <dbReference type="ARBA" id="ARBA00022801"/>
    </source>
</evidence>
<dbReference type="GO" id="GO:0046872">
    <property type="term" value="F:metal ion binding"/>
    <property type="evidence" value="ECO:0007669"/>
    <property type="project" value="UniProtKB-KW"/>
</dbReference>
<dbReference type="Gene3D" id="2.30.40.10">
    <property type="entry name" value="Urease, subunit C, domain 1"/>
    <property type="match status" value="1"/>
</dbReference>
<proteinExistence type="predicted"/>
<dbReference type="GO" id="GO:0004038">
    <property type="term" value="F:allantoinase activity"/>
    <property type="evidence" value="ECO:0007669"/>
    <property type="project" value="TreeGrafter"/>
</dbReference>
<dbReference type="GO" id="GO:0006221">
    <property type="term" value="P:pyrimidine nucleotide biosynthetic process"/>
    <property type="evidence" value="ECO:0007669"/>
    <property type="project" value="UniProtKB-KW"/>
</dbReference>
<dbReference type="NCBIfam" id="TIGR00857">
    <property type="entry name" value="pyrC_multi"/>
    <property type="match status" value="1"/>
</dbReference>
<dbReference type="SUPFAM" id="SSF51556">
    <property type="entry name" value="Metallo-dependent hydrolases"/>
    <property type="match status" value="1"/>
</dbReference>
<dbReference type="PANTHER" id="PTHR43668:SF2">
    <property type="entry name" value="ALLANTOINASE"/>
    <property type="match status" value="1"/>
</dbReference>
<dbReference type="PROSITE" id="PS00482">
    <property type="entry name" value="DIHYDROOROTASE_1"/>
    <property type="match status" value="1"/>
</dbReference>
<keyword evidence="3" id="KW-0378">Hydrolase</keyword>
<dbReference type="EMBL" id="UINC01020418">
    <property type="protein sequence ID" value="SVA85757.1"/>
    <property type="molecule type" value="Genomic_DNA"/>
</dbReference>
<dbReference type="GO" id="GO:0006145">
    <property type="term" value="P:purine nucleobase catabolic process"/>
    <property type="evidence" value="ECO:0007669"/>
    <property type="project" value="TreeGrafter"/>
</dbReference>
<dbReference type="InterPro" id="IPR032466">
    <property type="entry name" value="Metal_Hydrolase"/>
</dbReference>
<dbReference type="InterPro" id="IPR011059">
    <property type="entry name" value="Metal-dep_hydrolase_composite"/>
</dbReference>
<name>A0A381ZAE9_9ZZZZ</name>
<dbReference type="Pfam" id="PF12890">
    <property type="entry name" value="DHOase"/>
    <property type="match status" value="1"/>
</dbReference>
<gene>
    <name evidence="6" type="ORF">METZ01_LOCUS138611</name>
</gene>
<comment type="cofactor">
    <cofactor evidence="1">
        <name>Zn(2+)</name>
        <dbReference type="ChEBI" id="CHEBI:29105"/>
    </cofactor>
</comment>
<dbReference type="AlphaFoldDB" id="A0A381ZAE9"/>
<sequence>MKNGTIVDPHTKKSFSGHVWIKNGKIEALGRSDLPEDIPSIDCSGKIITHGFCDLHVHFREPGREDKETLETGSNAALAGGFTRVCVMPNTDPPLDSPESIRFIMEKSENLPIHIHPIGAITKHQDGKEITEMGGMVEAGAVAFSDDGLPVSDGQVFRLACEYAKMFGVPVINHAEDPSIRKNGVMHEGTVSAEIGLTGNPDVAESSMVNRDLELSVLTGTHLHVPHVSAERSVQHLRKTLEFSKSISSEVTPHHLYFNHESLHSFDTSYKVAPPIRTEKDRLALISAVKEGIITCIATDHAPHTVEEKEADFNEAPFGMIGLESCFGAVNKVLRNELNIIGIICLLTVNPRKVMGFEPDLFKIGMPAELTVLDIEKEWIFGLDDIHSKSRNTPFIDETLFGKVVGCFSKGNYFIS</sequence>
<dbReference type="SUPFAM" id="SSF51338">
    <property type="entry name" value="Composite domain of metallo-dependent hydrolases"/>
    <property type="match status" value="1"/>
</dbReference>
<dbReference type="InterPro" id="IPR002195">
    <property type="entry name" value="Dihydroorotase_CS"/>
</dbReference>
<evidence type="ECO:0000256" key="2">
    <source>
        <dbReference type="ARBA" id="ARBA00022723"/>
    </source>
</evidence>
<feature type="domain" description="Dihydroorotase catalytic" evidence="5">
    <location>
        <begin position="45"/>
        <end position="231"/>
    </location>
</feature>
<dbReference type="InterPro" id="IPR004722">
    <property type="entry name" value="DHOase"/>
</dbReference>
<dbReference type="GO" id="GO:0004151">
    <property type="term" value="F:dihydroorotase activity"/>
    <property type="evidence" value="ECO:0007669"/>
    <property type="project" value="InterPro"/>
</dbReference>
<evidence type="ECO:0000259" key="5">
    <source>
        <dbReference type="Pfam" id="PF12890"/>
    </source>
</evidence>
<dbReference type="InterPro" id="IPR024403">
    <property type="entry name" value="DHOase_cat"/>
</dbReference>
<dbReference type="Gene3D" id="3.20.20.140">
    <property type="entry name" value="Metal-dependent hydrolases"/>
    <property type="match status" value="1"/>
</dbReference>
<dbReference type="PANTHER" id="PTHR43668">
    <property type="entry name" value="ALLANTOINASE"/>
    <property type="match status" value="1"/>
</dbReference>
<dbReference type="GO" id="GO:0005737">
    <property type="term" value="C:cytoplasm"/>
    <property type="evidence" value="ECO:0007669"/>
    <property type="project" value="TreeGrafter"/>
</dbReference>